<evidence type="ECO:0000313" key="1">
    <source>
        <dbReference type="EMBL" id="MBH0774825.1"/>
    </source>
</evidence>
<gene>
    <name evidence="1" type="ORF">IT779_00810</name>
</gene>
<organism evidence="1 2">
    <name type="scientific">Nocardia bovistercoris</name>
    <dbReference type="NCBI Taxonomy" id="2785916"/>
    <lineage>
        <taxon>Bacteria</taxon>
        <taxon>Bacillati</taxon>
        <taxon>Actinomycetota</taxon>
        <taxon>Actinomycetes</taxon>
        <taxon>Mycobacteriales</taxon>
        <taxon>Nocardiaceae</taxon>
        <taxon>Nocardia</taxon>
    </lineage>
</organism>
<dbReference type="RefSeq" id="WP_196147186.1">
    <property type="nucleotide sequence ID" value="NZ_JADMLG010000001.1"/>
</dbReference>
<protein>
    <recommendedName>
        <fullName evidence="3">ATP-grasp domain-containing protein</fullName>
    </recommendedName>
</protein>
<sequence length="367" mass="38934">MAARLPGSVLIVTESDDPHVAAMTATLRADHAVTAIHLDLRDFPRERGSFRLHRFGTARTVSHLAGLDGVRSVWWRVPASGHRGRGAECDSFLEGLLWSIPAVWINDPAADSFAARAIVQLETAQRAGCAVPETLITNDADDARDFVESRPGPVVYRSGTAADFAGPTSADFAGSGTSADFADRVTPADFADRVTPADFADRVTPADFAGSVTPADFAGSGTASDFAGSTIAGGFADPDRLTVSESAPIALQDHIPPRCDLRVVWVDGIEWTVRLDPPNSYRPDKLPASVSKSLSTLMGALGLSFGVLSLRLGLDGEYYFREVDPRGHFAHLERETGLPLSRSVGNLLVRGDGTVAGDQLTGSGWPP</sequence>
<accession>A0A931I6L2</accession>
<reference evidence="1" key="1">
    <citation type="submission" date="2020-11" db="EMBL/GenBank/DDBJ databases">
        <title>Nocardia NEAU-351.nov., a novel actinomycete isolated from the cow dung.</title>
        <authorList>
            <person name="Zhang X."/>
        </authorList>
    </citation>
    <scope>NUCLEOTIDE SEQUENCE</scope>
    <source>
        <strain evidence="1">NEAU-351</strain>
    </source>
</reference>
<evidence type="ECO:0008006" key="3">
    <source>
        <dbReference type="Google" id="ProtNLM"/>
    </source>
</evidence>
<name>A0A931I6L2_9NOCA</name>
<dbReference type="AlphaFoldDB" id="A0A931I6L2"/>
<proteinExistence type="predicted"/>
<comment type="caution">
    <text evidence="1">The sequence shown here is derived from an EMBL/GenBank/DDBJ whole genome shotgun (WGS) entry which is preliminary data.</text>
</comment>
<evidence type="ECO:0000313" key="2">
    <source>
        <dbReference type="Proteomes" id="UP000655751"/>
    </source>
</evidence>
<dbReference type="Proteomes" id="UP000655751">
    <property type="component" value="Unassembled WGS sequence"/>
</dbReference>
<keyword evidence="2" id="KW-1185">Reference proteome</keyword>
<dbReference type="SUPFAM" id="SSF56059">
    <property type="entry name" value="Glutathione synthetase ATP-binding domain-like"/>
    <property type="match status" value="1"/>
</dbReference>
<dbReference type="EMBL" id="JADMLG010000001">
    <property type="protein sequence ID" value="MBH0774825.1"/>
    <property type="molecule type" value="Genomic_DNA"/>
</dbReference>